<feature type="compositionally biased region" description="Basic and acidic residues" evidence="1">
    <location>
        <begin position="494"/>
        <end position="508"/>
    </location>
</feature>
<dbReference type="Pfam" id="PF08208">
    <property type="entry name" value="RNA_polI_A34"/>
    <property type="match status" value="1"/>
</dbReference>
<dbReference type="PANTHER" id="PTHR28155:SF1">
    <property type="entry name" value="DNA-DIRECTED RNA POLYMERASE I SUBUNIT RPA34.5-DOMAIN-CONTAINING PROTEIN"/>
    <property type="match status" value="1"/>
</dbReference>
<feature type="compositionally biased region" description="Low complexity" evidence="1">
    <location>
        <begin position="10"/>
        <end position="31"/>
    </location>
</feature>
<dbReference type="InterPro" id="IPR053263">
    <property type="entry name" value="Euk_RPA34_RNAP_subunit"/>
</dbReference>
<feature type="compositionally biased region" description="Basic and acidic residues" evidence="1">
    <location>
        <begin position="445"/>
        <end position="457"/>
    </location>
</feature>
<protein>
    <submittedName>
        <fullName evidence="2">Uncharacterized protein</fullName>
    </submittedName>
</protein>
<dbReference type="InterPro" id="IPR013240">
    <property type="entry name" value="DNA-dir_RNA_pol1_su_RPA34"/>
</dbReference>
<dbReference type="PANTHER" id="PTHR28155">
    <property type="entry name" value="ACR243WP"/>
    <property type="match status" value="1"/>
</dbReference>
<feature type="compositionally biased region" description="Gly residues" evidence="1">
    <location>
        <begin position="364"/>
        <end position="373"/>
    </location>
</feature>
<dbReference type="Proteomes" id="UP001324427">
    <property type="component" value="Unassembled WGS sequence"/>
</dbReference>
<evidence type="ECO:0000313" key="2">
    <source>
        <dbReference type="EMBL" id="KAK4549182.1"/>
    </source>
</evidence>
<organism evidence="2 3">
    <name type="scientific">Oleoguttula mirabilis</name>
    <dbReference type="NCBI Taxonomy" id="1507867"/>
    <lineage>
        <taxon>Eukaryota</taxon>
        <taxon>Fungi</taxon>
        <taxon>Dikarya</taxon>
        <taxon>Ascomycota</taxon>
        <taxon>Pezizomycotina</taxon>
        <taxon>Dothideomycetes</taxon>
        <taxon>Dothideomycetidae</taxon>
        <taxon>Mycosphaerellales</taxon>
        <taxon>Teratosphaeriaceae</taxon>
        <taxon>Oleoguttula</taxon>
    </lineage>
</organism>
<gene>
    <name evidence="2" type="ORF">LTR36_007640</name>
</gene>
<evidence type="ECO:0000256" key="1">
    <source>
        <dbReference type="SAM" id="MobiDB-lite"/>
    </source>
</evidence>
<reference evidence="2 3" key="1">
    <citation type="submission" date="2021-11" db="EMBL/GenBank/DDBJ databases">
        <title>Black yeast isolated from Biological Soil Crust.</title>
        <authorList>
            <person name="Kurbessoian T."/>
        </authorList>
    </citation>
    <scope>NUCLEOTIDE SEQUENCE [LARGE SCALE GENOMIC DNA]</scope>
    <source>
        <strain evidence="2 3">CCFEE 5522</strain>
    </source>
</reference>
<feature type="region of interest" description="Disordered" evidence="1">
    <location>
        <begin position="344"/>
        <end position="517"/>
    </location>
</feature>
<feature type="compositionally biased region" description="Polar residues" evidence="1">
    <location>
        <begin position="458"/>
        <end position="467"/>
    </location>
</feature>
<dbReference type="AlphaFoldDB" id="A0AAV9JVR6"/>
<dbReference type="GO" id="GO:0006360">
    <property type="term" value="P:transcription by RNA polymerase I"/>
    <property type="evidence" value="ECO:0007669"/>
    <property type="project" value="InterPro"/>
</dbReference>
<proteinExistence type="predicted"/>
<comment type="caution">
    <text evidence="2">The sequence shown here is derived from an EMBL/GenBank/DDBJ whole genome shotgun (WGS) entry which is preliminary data.</text>
</comment>
<name>A0AAV9JVR6_9PEZI</name>
<feature type="compositionally biased region" description="Acidic residues" evidence="1">
    <location>
        <begin position="127"/>
        <end position="142"/>
    </location>
</feature>
<dbReference type="Gene3D" id="6.20.250.70">
    <property type="match status" value="1"/>
</dbReference>
<accession>A0AAV9JVR6</accession>
<dbReference type="EMBL" id="JAVFHQ010000005">
    <property type="protein sequence ID" value="KAK4549182.1"/>
    <property type="molecule type" value="Genomic_DNA"/>
</dbReference>
<feature type="region of interest" description="Disordered" evidence="1">
    <location>
        <begin position="1"/>
        <end position="221"/>
    </location>
</feature>
<keyword evidence="3" id="KW-1185">Reference proteome</keyword>
<feature type="compositionally biased region" description="Acidic residues" evidence="1">
    <location>
        <begin position="161"/>
        <end position="178"/>
    </location>
</feature>
<evidence type="ECO:0000313" key="3">
    <source>
        <dbReference type="Proteomes" id="UP001324427"/>
    </source>
</evidence>
<sequence length="517" mass="54806">MAKTKEKVAPQKSIKPSKAPKAPKAAVPKPAHLSQQYVADSDDEDAPPEDKGVKKVTTPAIPSKSQGKPKKKADKAQPAPQPPSESETETESSDEDDIAPPTADVARSPLPESTKINGVKRKAEEQSSSEEESVESEEEVSDEPAVKKVRTDGPVEKAAASEEEDSDESEEEESDESKEEAGAPQPALPPSRPKGRTAPTRPDTTEPIPAQPFETPAGYVPVDMERPATGTPYSTASLAGKQIWHIIAPSDVPLSSVTEVALDAIQSGRPLLTHNGVEYTLNEDAAGNEQEAVLLPGNDGYMATQQRVEKTLHLQQKITLPNLSTRQASLTTGSAAAGDIAQASVQTIRPQPKGLRMRYKPSGFGPGKPGMLGSGSDSADEAERPAGSASFQFPRALGAHSTSGHQTGEGGGRTPDDGASTKKPKKKRKEKQKEIVADSGNVGEGTREAHAGAEASHETGTSTSPSFTPIKKVVMPEVAEKPDVLMTDGVASEKNSKEEKARRKEEKRKMKAKQAAR</sequence>
<feature type="compositionally biased region" description="Basic and acidic residues" evidence="1">
    <location>
        <begin position="144"/>
        <end position="155"/>
    </location>
</feature>
<feature type="compositionally biased region" description="Acidic residues" evidence="1">
    <location>
        <begin position="86"/>
        <end position="98"/>
    </location>
</feature>